<protein>
    <submittedName>
        <fullName evidence="2">Sialic acid synthase</fullName>
    </submittedName>
</protein>
<dbReference type="InterPro" id="IPR036732">
    <property type="entry name" value="AFP_Neu5c_C_sf"/>
</dbReference>
<dbReference type="InterPro" id="IPR013132">
    <property type="entry name" value="PseI/NeuA/B-like_N"/>
</dbReference>
<dbReference type="InterPro" id="IPR057736">
    <property type="entry name" value="SAF_PseI/NeuA/NeuB"/>
</dbReference>
<dbReference type="Gene3D" id="3.20.20.70">
    <property type="entry name" value="Aldolase class I"/>
    <property type="match status" value="1"/>
</dbReference>
<evidence type="ECO:0000259" key="1">
    <source>
        <dbReference type="PROSITE" id="PS50844"/>
    </source>
</evidence>
<proteinExistence type="predicted"/>
<dbReference type="Gene3D" id="3.90.1210.10">
    <property type="entry name" value="Antifreeze-like/N-acetylneuraminic acid synthase C-terminal domain"/>
    <property type="match status" value="1"/>
</dbReference>
<gene>
    <name evidence="2" type="primary">NANS</name>
    <name evidence="2" type="ORF">NPIL_612021</name>
</gene>
<dbReference type="PANTHER" id="PTHR42966:SF1">
    <property type="entry name" value="SIALIC ACID SYNTHASE"/>
    <property type="match status" value="1"/>
</dbReference>
<reference evidence="2" key="1">
    <citation type="submission" date="2020-08" db="EMBL/GenBank/DDBJ databases">
        <title>Multicomponent nature underlies the extraordinary mechanical properties of spider dragline silk.</title>
        <authorList>
            <person name="Kono N."/>
            <person name="Nakamura H."/>
            <person name="Mori M."/>
            <person name="Yoshida Y."/>
            <person name="Ohtoshi R."/>
            <person name="Malay A.D."/>
            <person name="Moran D.A.P."/>
            <person name="Tomita M."/>
            <person name="Numata K."/>
            <person name="Arakawa K."/>
        </authorList>
    </citation>
    <scope>NUCLEOTIDE SEQUENCE</scope>
</reference>
<dbReference type="InterPro" id="IPR006190">
    <property type="entry name" value="SAF_AFP_Neu5Ac"/>
</dbReference>
<dbReference type="InterPro" id="IPR051690">
    <property type="entry name" value="PseI-like"/>
</dbReference>
<dbReference type="GO" id="GO:0016051">
    <property type="term" value="P:carbohydrate biosynthetic process"/>
    <property type="evidence" value="ECO:0007669"/>
    <property type="project" value="InterPro"/>
</dbReference>
<dbReference type="AlphaFoldDB" id="A0A8X6U7T6"/>
<dbReference type="OrthoDB" id="9928645at2759"/>
<accession>A0A8X6U7T6</accession>
<feature type="domain" description="AFP-like" evidence="1">
    <location>
        <begin position="304"/>
        <end position="361"/>
    </location>
</feature>
<dbReference type="InterPro" id="IPR013974">
    <property type="entry name" value="SAF"/>
</dbReference>
<keyword evidence="3" id="KW-1185">Reference proteome</keyword>
<sequence length="361" mass="40725">MFLRNRKSKEFFMEFEIAPGRLVGGNQPCFIIAEIGQNHQGDMEIAKQLIYRAVDCGVDCVKFQKSDLESRFTREILKRPYTSKNSWGDTYGEHRNYLEFTNAQIKELKQYAEKLGVIFSASAMDKESAEFLDYIGVPFFKIGSADTTNVPLLRYVSKFQKPLVISTGMTSQEDLVKMYGIVSKECQHIAILQCTSCYPVASACVNLNVLQVYADLFPQAVIGYSGHEEGIGISIAAITMGAKILERHITLDRSLKGSDHAASLEPKEFKKLVREIRNVEDAFGMREKEFELSEMPCYEKLGKTVVSSRNLQKGTILLEDMMDVKVAAEKGYDPINFYDLIGKKLKHDVRQEKAISSADLV</sequence>
<dbReference type="EMBL" id="BMAW01073269">
    <property type="protein sequence ID" value="GFT87030.1"/>
    <property type="molecule type" value="Genomic_DNA"/>
</dbReference>
<dbReference type="InterPro" id="IPR013785">
    <property type="entry name" value="Aldolase_TIM"/>
</dbReference>
<dbReference type="Proteomes" id="UP000887013">
    <property type="component" value="Unassembled WGS sequence"/>
</dbReference>
<dbReference type="GO" id="GO:0047444">
    <property type="term" value="F:N-acylneuraminate-9-phosphate synthase activity"/>
    <property type="evidence" value="ECO:0007669"/>
    <property type="project" value="TreeGrafter"/>
</dbReference>
<dbReference type="Pfam" id="PF03102">
    <property type="entry name" value="NeuB"/>
    <property type="match status" value="1"/>
</dbReference>
<evidence type="ECO:0000313" key="2">
    <source>
        <dbReference type="EMBL" id="GFT87030.1"/>
    </source>
</evidence>
<name>A0A8X6U7T6_NEPPI</name>
<organism evidence="2 3">
    <name type="scientific">Nephila pilipes</name>
    <name type="common">Giant wood spider</name>
    <name type="synonym">Nephila maculata</name>
    <dbReference type="NCBI Taxonomy" id="299642"/>
    <lineage>
        <taxon>Eukaryota</taxon>
        <taxon>Metazoa</taxon>
        <taxon>Ecdysozoa</taxon>
        <taxon>Arthropoda</taxon>
        <taxon>Chelicerata</taxon>
        <taxon>Arachnida</taxon>
        <taxon>Araneae</taxon>
        <taxon>Araneomorphae</taxon>
        <taxon>Entelegynae</taxon>
        <taxon>Araneoidea</taxon>
        <taxon>Nephilidae</taxon>
        <taxon>Nephila</taxon>
    </lineage>
</organism>
<dbReference type="SMART" id="SM00858">
    <property type="entry name" value="SAF"/>
    <property type="match status" value="1"/>
</dbReference>
<dbReference type="CDD" id="cd11615">
    <property type="entry name" value="SAF_NeuB_like"/>
    <property type="match status" value="1"/>
</dbReference>
<dbReference type="PANTHER" id="PTHR42966">
    <property type="entry name" value="N-ACETYLNEURAMINATE SYNTHASE"/>
    <property type="match status" value="1"/>
</dbReference>
<dbReference type="PROSITE" id="PS50844">
    <property type="entry name" value="AFP_LIKE"/>
    <property type="match status" value="1"/>
</dbReference>
<dbReference type="SUPFAM" id="SSF51269">
    <property type="entry name" value="AFP III-like domain"/>
    <property type="match status" value="1"/>
</dbReference>
<dbReference type="SUPFAM" id="SSF51569">
    <property type="entry name" value="Aldolase"/>
    <property type="match status" value="1"/>
</dbReference>
<evidence type="ECO:0000313" key="3">
    <source>
        <dbReference type="Proteomes" id="UP000887013"/>
    </source>
</evidence>
<comment type="caution">
    <text evidence="2">The sequence shown here is derived from an EMBL/GenBank/DDBJ whole genome shotgun (WGS) entry which is preliminary data.</text>
</comment>